<dbReference type="GO" id="GO:0005524">
    <property type="term" value="F:ATP binding"/>
    <property type="evidence" value="ECO:0007669"/>
    <property type="project" value="UniProtKB-UniRule"/>
</dbReference>
<dbReference type="STRING" id="471821.TGRD_726"/>
<feature type="transmembrane region" description="Helical" evidence="13">
    <location>
        <begin position="42"/>
        <end position="61"/>
    </location>
</feature>
<dbReference type="InterPro" id="IPR014017">
    <property type="entry name" value="DNA_helicase_UvrD-like_C"/>
</dbReference>
<accession>B1GYW6</accession>
<keyword evidence="3 12" id="KW-0378">Hydrolase</keyword>
<dbReference type="GO" id="GO:0033202">
    <property type="term" value="C:DNA helicase complex"/>
    <property type="evidence" value="ECO:0007669"/>
    <property type="project" value="TreeGrafter"/>
</dbReference>
<comment type="catalytic activity">
    <reaction evidence="8">
        <text>Couples ATP hydrolysis with the unwinding of duplex DNA by translocating in the 3'-5' direction.</text>
        <dbReference type="EC" id="5.6.2.4"/>
    </reaction>
</comment>
<comment type="catalytic activity">
    <reaction evidence="11">
        <text>ATP + H2O = ADP + phosphate + H(+)</text>
        <dbReference type="Rhea" id="RHEA:13065"/>
        <dbReference type="ChEBI" id="CHEBI:15377"/>
        <dbReference type="ChEBI" id="CHEBI:15378"/>
        <dbReference type="ChEBI" id="CHEBI:30616"/>
        <dbReference type="ChEBI" id="CHEBI:43474"/>
        <dbReference type="ChEBI" id="CHEBI:456216"/>
        <dbReference type="EC" id="5.6.2.4"/>
    </reaction>
</comment>
<dbReference type="FunFam" id="1.10.486.10:FF:000003">
    <property type="entry name" value="ATP-dependent DNA helicase"/>
    <property type="match status" value="1"/>
</dbReference>
<dbReference type="EMBL" id="AP009510">
    <property type="protein sequence ID" value="BAG14209.1"/>
    <property type="molecule type" value="Genomic_DNA"/>
</dbReference>
<dbReference type="AlphaFoldDB" id="B1GYW6"/>
<evidence type="ECO:0000256" key="9">
    <source>
        <dbReference type="ARBA" id="ARBA00034808"/>
    </source>
</evidence>
<evidence type="ECO:0000259" key="15">
    <source>
        <dbReference type="PROSITE" id="PS51217"/>
    </source>
</evidence>
<dbReference type="PANTHER" id="PTHR11070">
    <property type="entry name" value="UVRD / RECB / PCRA DNA HELICASE FAMILY MEMBER"/>
    <property type="match status" value="1"/>
</dbReference>
<dbReference type="FunFam" id="1.10.10.160:FF:000001">
    <property type="entry name" value="ATP-dependent DNA helicase"/>
    <property type="match status" value="1"/>
</dbReference>
<dbReference type="PROSITE" id="PS51217">
    <property type="entry name" value="UVRD_HELICASE_CTER"/>
    <property type="match status" value="1"/>
</dbReference>
<protein>
    <recommendedName>
        <fullName evidence="9">DNA 3'-5' helicase</fullName>
        <ecNumber evidence="9">5.6.2.4</ecNumber>
    </recommendedName>
    <alternativeName>
        <fullName evidence="10">DNA 3'-5' helicase II</fullName>
    </alternativeName>
</protein>
<dbReference type="GO" id="GO:0009314">
    <property type="term" value="P:response to radiation"/>
    <property type="evidence" value="ECO:0007669"/>
    <property type="project" value="UniProtKB-ARBA"/>
</dbReference>
<evidence type="ECO:0000256" key="10">
    <source>
        <dbReference type="ARBA" id="ARBA00034923"/>
    </source>
</evidence>
<keyword evidence="13" id="KW-0812">Transmembrane</keyword>
<dbReference type="Pfam" id="PF21196">
    <property type="entry name" value="PcrA_UvrD_tudor"/>
    <property type="match status" value="1"/>
</dbReference>
<dbReference type="HOGENOM" id="CLU_004585_5_2_0"/>
<evidence type="ECO:0000259" key="14">
    <source>
        <dbReference type="PROSITE" id="PS51198"/>
    </source>
</evidence>
<evidence type="ECO:0000256" key="12">
    <source>
        <dbReference type="PROSITE-ProRule" id="PRU00560"/>
    </source>
</evidence>
<evidence type="ECO:0000256" key="8">
    <source>
        <dbReference type="ARBA" id="ARBA00034617"/>
    </source>
</evidence>
<dbReference type="InterPro" id="IPR027417">
    <property type="entry name" value="P-loop_NTPase"/>
</dbReference>
<dbReference type="Proteomes" id="UP000001691">
    <property type="component" value="Chromosome"/>
</dbReference>
<dbReference type="Gene3D" id="3.40.50.300">
    <property type="entry name" value="P-loop containing nucleotide triphosphate hydrolases"/>
    <property type="match status" value="2"/>
</dbReference>
<keyword evidence="4 12" id="KW-0347">Helicase</keyword>
<evidence type="ECO:0000256" key="2">
    <source>
        <dbReference type="ARBA" id="ARBA00022741"/>
    </source>
</evidence>
<evidence type="ECO:0000256" key="1">
    <source>
        <dbReference type="ARBA" id="ARBA00009922"/>
    </source>
</evidence>
<dbReference type="Gene3D" id="1.10.486.10">
    <property type="entry name" value="PCRA, domain 4"/>
    <property type="match status" value="1"/>
</dbReference>
<keyword evidence="13" id="KW-1133">Transmembrane helix</keyword>
<dbReference type="CDD" id="cd17932">
    <property type="entry name" value="DEXQc_UvrD"/>
    <property type="match status" value="1"/>
</dbReference>
<feature type="domain" description="UvrD-like helicase C-terminal" evidence="15">
    <location>
        <begin position="289"/>
        <end position="564"/>
    </location>
</feature>
<dbReference type="PANTHER" id="PTHR11070:SF2">
    <property type="entry name" value="ATP-DEPENDENT DNA HELICASE SRS2"/>
    <property type="match status" value="1"/>
</dbReference>
<dbReference type="GO" id="GO:0016887">
    <property type="term" value="F:ATP hydrolysis activity"/>
    <property type="evidence" value="ECO:0007669"/>
    <property type="project" value="RHEA"/>
</dbReference>
<dbReference type="InterPro" id="IPR013986">
    <property type="entry name" value="DExx_box_DNA_helicase_dom_sf"/>
</dbReference>
<evidence type="ECO:0000256" key="7">
    <source>
        <dbReference type="ARBA" id="ARBA00023235"/>
    </source>
</evidence>
<feature type="domain" description="UvrD-like helicase ATP-binding" evidence="14">
    <location>
        <begin position="7"/>
        <end position="288"/>
    </location>
</feature>
<dbReference type="KEGG" id="rsd:TGRD_718"/>
<dbReference type="Pfam" id="PF13361">
    <property type="entry name" value="UvrD_C"/>
    <property type="match status" value="1"/>
</dbReference>
<evidence type="ECO:0000256" key="4">
    <source>
        <dbReference type="ARBA" id="ARBA00022806"/>
    </source>
</evidence>
<evidence type="ECO:0000256" key="6">
    <source>
        <dbReference type="ARBA" id="ARBA00023125"/>
    </source>
</evidence>
<dbReference type="RefSeq" id="WP_015423730.1">
    <property type="nucleotide sequence ID" value="NC_020419.1"/>
</dbReference>
<keyword evidence="13" id="KW-0472">Membrane</keyword>
<dbReference type="Pfam" id="PF00580">
    <property type="entry name" value="UvrD-helicase"/>
    <property type="match status" value="1"/>
</dbReference>
<dbReference type="PROSITE" id="PS51198">
    <property type="entry name" value="UVRD_HELICASE_ATP_BIND"/>
    <property type="match status" value="1"/>
</dbReference>
<evidence type="ECO:0000256" key="3">
    <source>
        <dbReference type="ARBA" id="ARBA00022801"/>
    </source>
</evidence>
<evidence type="ECO:0000256" key="11">
    <source>
        <dbReference type="ARBA" id="ARBA00048988"/>
    </source>
</evidence>
<comment type="similarity">
    <text evidence="1">Belongs to the helicase family. UvrD subfamily.</text>
</comment>
<evidence type="ECO:0000313" key="17">
    <source>
        <dbReference type="Proteomes" id="UP000001691"/>
    </source>
</evidence>
<dbReference type="GO" id="GO:0000725">
    <property type="term" value="P:recombinational repair"/>
    <property type="evidence" value="ECO:0007669"/>
    <property type="project" value="TreeGrafter"/>
</dbReference>
<keyword evidence="7" id="KW-0413">Isomerase</keyword>
<dbReference type="CDD" id="cd18807">
    <property type="entry name" value="SF1_C_UvrD"/>
    <property type="match status" value="1"/>
</dbReference>
<proteinExistence type="inferred from homology"/>
<reference evidence="17" key="1">
    <citation type="journal article" date="2008" name="Proc. Natl. Acad. Sci. U.S.A.">
        <title>Complete genome of the uncultured termite group 1 bacteria in a single host protist cell.</title>
        <authorList>
            <person name="Hongoh Y."/>
            <person name="Sharma V.K."/>
            <person name="Prakash T."/>
            <person name="Noda S."/>
            <person name="Taylor T.D."/>
            <person name="Kudo T."/>
            <person name="Sakaki Y."/>
            <person name="Toyoda A."/>
            <person name="Hattori M."/>
            <person name="Ohkuma M."/>
        </authorList>
    </citation>
    <scope>NUCLEOTIDE SEQUENCE [LARGE SCALE GENOMIC DNA]</scope>
    <source>
        <strain evidence="17">Rs-D17 genomovar Ri2008</strain>
    </source>
</reference>
<dbReference type="InterPro" id="IPR000212">
    <property type="entry name" value="DNA_helicase_UvrD/REP"/>
</dbReference>
<gene>
    <name evidence="16" type="ordered locus">TGRD_718</name>
</gene>
<keyword evidence="6" id="KW-0238">DNA-binding</keyword>
<name>B1GYW6_ENDTX</name>
<dbReference type="Gene3D" id="1.10.10.160">
    <property type="match status" value="1"/>
</dbReference>
<feature type="binding site" evidence="12">
    <location>
        <begin position="28"/>
        <end position="35"/>
    </location>
    <ligand>
        <name>ATP</name>
        <dbReference type="ChEBI" id="CHEBI:30616"/>
    </ligand>
</feature>
<keyword evidence="5 12" id="KW-0067">ATP-binding</keyword>
<organism evidence="16 17">
    <name type="scientific">Endomicrobium trichonymphae</name>
    <dbReference type="NCBI Taxonomy" id="1408204"/>
    <lineage>
        <taxon>Bacteria</taxon>
        <taxon>Pseudomonadati</taxon>
        <taxon>Elusimicrobiota</taxon>
        <taxon>Endomicrobiia</taxon>
        <taxon>Endomicrobiales</taxon>
        <taxon>Endomicrobiaceae</taxon>
        <taxon>Candidatus Endomicrobiellum</taxon>
    </lineage>
</organism>
<dbReference type="EC" id="5.6.2.4" evidence="9"/>
<dbReference type="GO" id="GO:0005829">
    <property type="term" value="C:cytosol"/>
    <property type="evidence" value="ECO:0007669"/>
    <property type="project" value="TreeGrafter"/>
</dbReference>
<keyword evidence="2 12" id="KW-0547">Nucleotide-binding</keyword>
<evidence type="ECO:0000313" key="16">
    <source>
        <dbReference type="EMBL" id="BAG14209.1"/>
    </source>
</evidence>
<dbReference type="GO" id="GO:0043138">
    <property type="term" value="F:3'-5' DNA helicase activity"/>
    <property type="evidence" value="ECO:0007669"/>
    <property type="project" value="UniProtKB-EC"/>
</dbReference>
<dbReference type="GO" id="GO:0003677">
    <property type="term" value="F:DNA binding"/>
    <property type="evidence" value="ECO:0007669"/>
    <property type="project" value="UniProtKB-KW"/>
</dbReference>
<evidence type="ECO:0000256" key="13">
    <source>
        <dbReference type="SAM" id="Phobius"/>
    </source>
</evidence>
<dbReference type="SUPFAM" id="SSF52540">
    <property type="entry name" value="P-loop containing nucleoside triphosphate hydrolases"/>
    <property type="match status" value="1"/>
</dbReference>
<dbReference type="InterPro" id="IPR014016">
    <property type="entry name" value="UvrD-like_ATP-bd"/>
</dbReference>
<dbReference type="PATRIC" id="fig|471821.5.peg.1244"/>
<keyword evidence="17" id="KW-1185">Reference proteome</keyword>
<sequence>MKEMLTKNLNPSQAEAVLCTEGPLIIFAGAGTGKTRVITHRIAYLLSLGVVSQSVLAVTFTNKAASEMKKRISDLIPGVGVNVWVSTFHSFCAHFLRAEASRISLNPYFLIYDFIDQKSVVKDCVKELNIDEKKFKLSIIADKISRAKDNLKFPSDMAAEAESAGDFFGITVAKIYELYQKKLERADAMDFGDLIMRTVSALQRHSELLEYYREKYKYIMVDEYQDTNHAQYIFIKLLAGKYHNVCVVGDDDQSVYSWRGADINNILDFEKDYPNAKSVKLEQNYRSTPKILSTANQVVKYNNARISKRLWTQNPDNGSVTVLKAVNENDEAVKIAELIYSNAYDNKCKFSDYAVFYRTNAQSRTFEDTFRLSRIPYAIVGTLRFYDRAEIKDVIAYLKLIYNPNDNVSFKRVINIPRRGIGKTSIETLENFAQLKNMSIWQSVPFAQEAGLTKGPAEALNSFAQFIKDFSTLKNSGSVKLIVEKVITDSEYLKELEAENTPESKIKIENIQELISAVDDFEKNRSLDKSLAGYLTQIALMNDADSPDESKGKVTLMTLHLAKGLEFDNVFICGLEEGLFPMGESAFNDKELEEERRLMYVGMTRARKCLYLCWSTERKVYGKIIWNMPSRFIAEAGFKDESAEMEQNRKQNFQNRLSQGFNRTIIHSDSFGREQNFRSFNKKSFKAEIVYTNAGSYGYMSSGGEITKAERFDNPAEDLSPYKIGTAVSHPVFGRGKIIEKSGVGNDLKLVVLFETGQWKKLLARIANLTLI</sequence>
<evidence type="ECO:0000256" key="5">
    <source>
        <dbReference type="ARBA" id="ARBA00022840"/>
    </source>
</evidence>